<sequence length="256" mass="30830">MREEILKRLQRIEREEKVKILYAVEAGSRVWGLSSENSDYDVRFIYIHPVDWYLSIDQRRDVIEYPIGDRLDISGWDLAKALQLFRKSNPSLMEWLSSPIVYLNEYSVVDRLRKLSKEYFSTKANIYHYLHMAKGNYRKYLADKQVELKKYFYVLRPLLACQWMEKYQSTPPMEFEKLLELECFNQSLSNEIQRLLARKRSGEKLAMEARIEIINDFIEEQLNYYQEYVRGIEDISPIGYDSLNQLFRTTLEEVWR</sequence>
<gene>
    <name evidence="1" type="ORF">SAMN06265827_11736</name>
</gene>
<dbReference type="InterPro" id="IPR018775">
    <property type="entry name" value="RlaP"/>
</dbReference>
<dbReference type="RefSeq" id="WP_097018335.1">
    <property type="nucleotide sequence ID" value="NZ_OBDZ01000017.1"/>
</dbReference>
<dbReference type="Proteomes" id="UP000219573">
    <property type="component" value="Unassembled WGS sequence"/>
</dbReference>
<dbReference type="PANTHER" id="PTHR34817">
    <property type="entry name" value="NUCLEOTIDYLTRANSFERASE"/>
    <property type="match status" value="1"/>
</dbReference>
<name>A0A285HFD7_9FIRM</name>
<dbReference type="Pfam" id="PF10127">
    <property type="entry name" value="RlaP"/>
    <property type="match status" value="1"/>
</dbReference>
<evidence type="ECO:0008006" key="3">
    <source>
        <dbReference type="Google" id="ProtNLM"/>
    </source>
</evidence>
<organism evidence="1 2">
    <name type="scientific">Orenia metallireducens</name>
    <dbReference type="NCBI Taxonomy" id="1413210"/>
    <lineage>
        <taxon>Bacteria</taxon>
        <taxon>Bacillati</taxon>
        <taxon>Bacillota</taxon>
        <taxon>Clostridia</taxon>
        <taxon>Halanaerobiales</taxon>
        <taxon>Halobacteroidaceae</taxon>
        <taxon>Orenia</taxon>
    </lineage>
</organism>
<evidence type="ECO:0000313" key="2">
    <source>
        <dbReference type="Proteomes" id="UP000219573"/>
    </source>
</evidence>
<dbReference type="PANTHER" id="PTHR34817:SF2">
    <property type="entry name" value="NUCLEOTIDYLTRANSFERASE"/>
    <property type="match status" value="1"/>
</dbReference>
<dbReference type="EMBL" id="OBDZ01000017">
    <property type="protein sequence ID" value="SNY33556.1"/>
    <property type="molecule type" value="Genomic_DNA"/>
</dbReference>
<dbReference type="AlphaFoldDB" id="A0A285HFD7"/>
<reference evidence="2" key="1">
    <citation type="submission" date="2017-09" db="EMBL/GenBank/DDBJ databases">
        <authorList>
            <person name="Varghese N."/>
            <person name="Submissions S."/>
        </authorList>
    </citation>
    <scope>NUCLEOTIDE SEQUENCE [LARGE SCALE GENOMIC DNA]</scope>
    <source>
        <strain evidence="2">MSL47</strain>
    </source>
</reference>
<dbReference type="OrthoDB" id="9796845at2"/>
<proteinExistence type="predicted"/>
<protein>
    <recommendedName>
        <fullName evidence="3">Nucleotidyltransferase</fullName>
    </recommendedName>
</protein>
<keyword evidence="2" id="KW-1185">Reference proteome</keyword>
<evidence type="ECO:0000313" key="1">
    <source>
        <dbReference type="EMBL" id="SNY33556.1"/>
    </source>
</evidence>
<accession>A0A285HFD7</accession>